<feature type="region of interest" description="Disordered" evidence="1">
    <location>
        <begin position="1"/>
        <end position="43"/>
    </location>
</feature>
<dbReference type="EMBL" id="JANPWB010000002">
    <property type="protein sequence ID" value="KAJ1209798.1"/>
    <property type="molecule type" value="Genomic_DNA"/>
</dbReference>
<comment type="caution">
    <text evidence="2">The sequence shown here is derived from an EMBL/GenBank/DDBJ whole genome shotgun (WGS) entry which is preliminary data.</text>
</comment>
<dbReference type="AlphaFoldDB" id="A0AAV7WB87"/>
<evidence type="ECO:0000313" key="2">
    <source>
        <dbReference type="EMBL" id="KAJ1209798.1"/>
    </source>
</evidence>
<dbReference type="Proteomes" id="UP001066276">
    <property type="component" value="Chromosome 1_2"/>
</dbReference>
<accession>A0AAV7WB87</accession>
<keyword evidence="3" id="KW-1185">Reference proteome</keyword>
<organism evidence="2 3">
    <name type="scientific">Pleurodeles waltl</name>
    <name type="common">Iberian ribbed newt</name>
    <dbReference type="NCBI Taxonomy" id="8319"/>
    <lineage>
        <taxon>Eukaryota</taxon>
        <taxon>Metazoa</taxon>
        <taxon>Chordata</taxon>
        <taxon>Craniata</taxon>
        <taxon>Vertebrata</taxon>
        <taxon>Euteleostomi</taxon>
        <taxon>Amphibia</taxon>
        <taxon>Batrachia</taxon>
        <taxon>Caudata</taxon>
        <taxon>Salamandroidea</taxon>
        <taxon>Salamandridae</taxon>
        <taxon>Pleurodelinae</taxon>
        <taxon>Pleurodeles</taxon>
    </lineage>
</organism>
<proteinExistence type="predicted"/>
<reference evidence="2" key="1">
    <citation type="journal article" date="2022" name="bioRxiv">
        <title>Sequencing and chromosome-scale assembly of the giantPleurodeles waltlgenome.</title>
        <authorList>
            <person name="Brown T."/>
            <person name="Elewa A."/>
            <person name="Iarovenko S."/>
            <person name="Subramanian E."/>
            <person name="Araus A.J."/>
            <person name="Petzold A."/>
            <person name="Susuki M."/>
            <person name="Suzuki K.-i.T."/>
            <person name="Hayashi T."/>
            <person name="Toyoda A."/>
            <person name="Oliveira C."/>
            <person name="Osipova E."/>
            <person name="Leigh N.D."/>
            <person name="Simon A."/>
            <person name="Yun M.H."/>
        </authorList>
    </citation>
    <scope>NUCLEOTIDE SEQUENCE</scope>
    <source>
        <strain evidence="2">20211129_DDA</strain>
        <tissue evidence="2">Liver</tissue>
    </source>
</reference>
<gene>
    <name evidence="2" type="ORF">NDU88_005171</name>
</gene>
<name>A0AAV7WB87_PLEWA</name>
<evidence type="ECO:0000313" key="3">
    <source>
        <dbReference type="Proteomes" id="UP001066276"/>
    </source>
</evidence>
<protein>
    <submittedName>
        <fullName evidence="2">Uncharacterized protein</fullName>
    </submittedName>
</protein>
<feature type="region of interest" description="Disordered" evidence="1">
    <location>
        <begin position="77"/>
        <end position="122"/>
    </location>
</feature>
<sequence>MRAARTQSPLQTLSVPSVHSRAWPRPERGQRCSGVSLPPEGGRPWDRCGALLTNLHRCGRTAAHRWSRARLRSSVGITPPLYPLPTAPDPASSSRSGIHLPLRPGPVPWRPRGSGQAPVICA</sequence>
<feature type="compositionally biased region" description="Polar residues" evidence="1">
    <location>
        <begin position="1"/>
        <end position="17"/>
    </location>
</feature>
<evidence type="ECO:0000256" key="1">
    <source>
        <dbReference type="SAM" id="MobiDB-lite"/>
    </source>
</evidence>